<accession>A0ABS7VP56</accession>
<proteinExistence type="predicted"/>
<feature type="domain" description="FRG" evidence="1">
    <location>
        <begin position="23"/>
        <end position="123"/>
    </location>
</feature>
<dbReference type="Pfam" id="PF08867">
    <property type="entry name" value="FRG"/>
    <property type="match status" value="1"/>
</dbReference>
<keyword evidence="3" id="KW-1185">Reference proteome</keyword>
<name>A0ABS7VP56_9HYPH</name>
<organism evidence="2 3">
    <name type="scientific">Microvirga puerhi</name>
    <dbReference type="NCBI Taxonomy" id="2876078"/>
    <lineage>
        <taxon>Bacteria</taxon>
        <taxon>Pseudomonadati</taxon>
        <taxon>Pseudomonadota</taxon>
        <taxon>Alphaproteobacteria</taxon>
        <taxon>Hyphomicrobiales</taxon>
        <taxon>Methylobacteriaceae</taxon>
        <taxon>Microvirga</taxon>
    </lineage>
</organism>
<dbReference type="Proteomes" id="UP000704176">
    <property type="component" value="Unassembled WGS sequence"/>
</dbReference>
<evidence type="ECO:0000313" key="2">
    <source>
        <dbReference type="EMBL" id="MBZ6076885.1"/>
    </source>
</evidence>
<protein>
    <submittedName>
        <fullName evidence="2">FRG domain-containing protein</fullName>
    </submittedName>
</protein>
<reference evidence="2 3" key="1">
    <citation type="submission" date="2021-09" db="EMBL/GenBank/DDBJ databases">
        <title>The complete genome sequence of a new microorganism.</title>
        <authorList>
            <person name="Zi Z."/>
        </authorList>
    </citation>
    <scope>NUCLEOTIDE SEQUENCE [LARGE SCALE GENOMIC DNA]</scope>
    <source>
        <strain evidence="2 3">WGZ8</strain>
    </source>
</reference>
<gene>
    <name evidence="2" type="ORF">K9B37_11420</name>
</gene>
<sequence length="649" mass="74585">MESDHYFDSANEALAFCRELTKAGTADLFRGQTKDWPRITPSLFRGDDLQREKAVAILTQFIEWANAVPQMGRYWGDDQQIIAIAQHYGIPTPYLDLTTDPETAAIFAAVSSESAPNVQAVIYCFRRDDLKNLPAFALHELDVANLWRLKAQKGLFLEVLTESDVDLLRAFAIRVHFPARLLREDERRTIYPPRKSALEIVIDQWVYRHMIADMLGGFSDSSRRFMIRRYTYPGIARWRAMPEFAPGWMNWEVGWVFQDDNEVISPGSDSRRQVALPRGLSIHETFNCLEARISAILDRYRTDKQPFDFEIVIDHYPVESPIATELLNRCWDGLRVHPYPEQSIVRCLATTAVALLWRLEHPETDWEKLLWGEIKTIDVAPIGGHLDSAMVSRKSLMGAFHDSYHGILTAYARRRVAVDPLFLTNYVVDPWVLFDFGKFARMFVEEFIPSCIGWYWKSCLEGEDRQLSDLWAISFNPALLGFVTLSSYRFHSPIATEVDVDHVVLISSDMDEDDIEETFISCLPAILSGSKPFTVKFTDYSADAREIWEIDEVIEQCQMIVRIGGISVLDVIPGVRDFDTPKERHPRDIWEGQGLGALHIWAIANNRLTEINGVPFAEIQDLFQVFWRELLESNAEIERRGRNQPDWPG</sequence>
<dbReference type="RefSeq" id="WP_224313203.1">
    <property type="nucleotide sequence ID" value="NZ_JAIRBM010000007.1"/>
</dbReference>
<evidence type="ECO:0000259" key="1">
    <source>
        <dbReference type="SMART" id="SM00901"/>
    </source>
</evidence>
<comment type="caution">
    <text evidence="2">The sequence shown here is derived from an EMBL/GenBank/DDBJ whole genome shotgun (WGS) entry which is preliminary data.</text>
</comment>
<dbReference type="SMART" id="SM00901">
    <property type="entry name" value="FRG"/>
    <property type="match status" value="1"/>
</dbReference>
<dbReference type="InterPro" id="IPR014966">
    <property type="entry name" value="FRG-dom"/>
</dbReference>
<dbReference type="EMBL" id="JAIRBM010000007">
    <property type="protein sequence ID" value="MBZ6076885.1"/>
    <property type="molecule type" value="Genomic_DNA"/>
</dbReference>
<evidence type="ECO:0000313" key="3">
    <source>
        <dbReference type="Proteomes" id="UP000704176"/>
    </source>
</evidence>